<feature type="region of interest" description="Disordered" evidence="3">
    <location>
        <begin position="896"/>
        <end position="1059"/>
    </location>
</feature>
<evidence type="ECO:0000313" key="5">
    <source>
        <dbReference type="EMBL" id="NXW94544.1"/>
    </source>
</evidence>
<dbReference type="GO" id="GO:0050808">
    <property type="term" value="P:synapse organization"/>
    <property type="evidence" value="ECO:0007669"/>
    <property type="project" value="TreeGrafter"/>
</dbReference>
<gene>
    <name evidence="5" type="primary">Igsf10_1</name>
    <name evidence="5" type="ORF">ALOBEC_R15896</name>
</gene>
<keyword evidence="1" id="KW-0732">Signal</keyword>
<feature type="compositionally biased region" description="Low complexity" evidence="3">
    <location>
        <begin position="304"/>
        <end position="329"/>
    </location>
</feature>
<dbReference type="SUPFAM" id="SSF48726">
    <property type="entry name" value="Immunoglobulin"/>
    <property type="match status" value="2"/>
</dbReference>
<dbReference type="AlphaFoldDB" id="A0A7L4G696"/>
<feature type="region of interest" description="Disordered" evidence="3">
    <location>
        <begin position="255"/>
        <end position="291"/>
    </location>
</feature>
<dbReference type="Pfam" id="PF13927">
    <property type="entry name" value="Ig_3"/>
    <property type="match status" value="1"/>
</dbReference>
<dbReference type="SMART" id="SM00409">
    <property type="entry name" value="IG"/>
    <property type="match status" value="1"/>
</dbReference>
<protein>
    <submittedName>
        <fullName evidence="5">IGS10 protein</fullName>
    </submittedName>
</protein>
<dbReference type="GO" id="GO:0043025">
    <property type="term" value="C:neuronal cell body"/>
    <property type="evidence" value="ECO:0007669"/>
    <property type="project" value="TreeGrafter"/>
</dbReference>
<feature type="compositionally biased region" description="Acidic residues" evidence="3">
    <location>
        <begin position="277"/>
        <end position="291"/>
    </location>
</feature>
<feature type="domain" description="Ig-like" evidence="4">
    <location>
        <begin position="48"/>
        <end position="126"/>
    </location>
</feature>
<feature type="region of interest" description="Disordered" evidence="3">
    <location>
        <begin position="504"/>
        <end position="553"/>
    </location>
</feature>
<organism evidence="5 6">
    <name type="scientific">Pampusana beccarii</name>
    <name type="common">Western bronze ground-dove</name>
    <dbReference type="NCBI Taxonomy" id="2953425"/>
    <lineage>
        <taxon>Eukaryota</taxon>
        <taxon>Metazoa</taxon>
        <taxon>Chordata</taxon>
        <taxon>Craniata</taxon>
        <taxon>Vertebrata</taxon>
        <taxon>Euteleostomi</taxon>
        <taxon>Archelosauria</taxon>
        <taxon>Archosauria</taxon>
        <taxon>Dinosauria</taxon>
        <taxon>Saurischia</taxon>
        <taxon>Theropoda</taxon>
        <taxon>Coelurosauria</taxon>
        <taxon>Aves</taxon>
        <taxon>Neognathae</taxon>
        <taxon>Neoaves</taxon>
        <taxon>Columbimorphae</taxon>
        <taxon>Columbiformes</taxon>
        <taxon>Columbidae</taxon>
        <taxon>Pampusana</taxon>
    </lineage>
</organism>
<feature type="compositionally biased region" description="Polar residues" evidence="3">
    <location>
        <begin position="375"/>
        <end position="385"/>
    </location>
</feature>
<feature type="region of interest" description="Disordered" evidence="3">
    <location>
        <begin position="151"/>
        <end position="175"/>
    </location>
</feature>
<sequence>EDGRIMVAETGTLTLRMADTFDTGLYHCIGTNGNDADALTFRITVIDPYVEHDSVNGAHISAFVGSTLNLPCTSTAVPDAAISWVLPEHEILHHSVRNKHVFDNGTLRIQGVTERDSGYYRCVAANQYGVDLLVLQVLVREDETTLETKHVAAGEREEGDGSGHTALAPAVTQSRPVPALEAPAARGESAAASRAWVAPSAQQRNSYGRTAYRLYRDRTGRRFRGHRRQFGSPARRVDPQRWAAFLEKTKRNSTLVEKQGEVATKPPVEVRKFSEAPGDEEETSGDVLSPEEEFMVPVTARASAPAAGRATGRVTPAAAGAATGSPPAAKTSLLQTAAGTPLASPSSQTVPSDRRGPQTHLNPTTTNPRERSDSSKISANGTKQSAVPHGASRTPTLLPAAQRLVYSEESNNRHLKSVSTAPETDITDTSKSVFSQSAVDKLRGFTESTDKISTNTDQQISVMTVSEPSLGFGHSYVHNTQKLVTPEPPLASTVITHQQIQDMQDVTTHTPQTQQQRGKRRKVSGRRRLVRPGRIPSTKEHKYSFGRPGSARGNTAVAADVQLNMKYVSSFPTLDNTSSSTHQYGPEAPLSSPSASDVPLEQPRGARHHTALSRGEEREPAARRRATAAVVPLPTEDTLDAPRRTPEPSAPSQTNTDRAQPFGISLPTAAIHTAHVAMETAPTISTTVSSALQSVSPSIKPRTSPKNSQRGKITWEHRFGNGAQQKVTKKLPKPWTDVVPSTEVPIVLPETTAAPSMSKTSPLRLMPVSTGGNHSSAHYGNGKSDLPTAKAQSYSSPVTTAAKDVDVMNLKPAVTPIITPQTDTKITKSKVFRVGRKRGQRRKRPPKTPALPSVPAGRSAAVVPAVPTAMVTTAAAPPTVPAAMVTIAAEPPTVATSPAAAQPLPGSVTTASGTATPAPRVPTTPAASEPLPTAAPRTPGTPAARRDTHVPPHPSPPDSRVTQSTPSTTQAPPLRSELSGTTGTGPAPLWAASGSGPARHSTAAAATAATSHRKTAQRVSQDNRITEPTFPAATPSGTRAPVASSDIPPPHGQRPPPLP</sequence>
<evidence type="ECO:0000256" key="3">
    <source>
        <dbReference type="SAM" id="MobiDB-lite"/>
    </source>
</evidence>
<feature type="compositionally biased region" description="Pro residues" evidence="3">
    <location>
        <begin position="1047"/>
        <end position="1059"/>
    </location>
</feature>
<dbReference type="EMBL" id="VWYH01010445">
    <property type="protein sequence ID" value="NXW94544.1"/>
    <property type="molecule type" value="Genomic_DNA"/>
</dbReference>
<feature type="compositionally biased region" description="Polar residues" evidence="3">
    <location>
        <begin position="504"/>
        <end position="516"/>
    </location>
</feature>
<feature type="compositionally biased region" description="Low complexity" evidence="3">
    <location>
        <begin position="962"/>
        <end position="973"/>
    </location>
</feature>
<dbReference type="CDD" id="cd00096">
    <property type="entry name" value="Ig"/>
    <property type="match status" value="1"/>
</dbReference>
<evidence type="ECO:0000259" key="4">
    <source>
        <dbReference type="PROSITE" id="PS50835"/>
    </source>
</evidence>
<feature type="region of interest" description="Disordered" evidence="3">
    <location>
        <begin position="832"/>
        <end position="859"/>
    </location>
</feature>
<feature type="region of interest" description="Disordered" evidence="3">
    <location>
        <begin position="304"/>
        <end position="394"/>
    </location>
</feature>
<dbReference type="InterPro" id="IPR050958">
    <property type="entry name" value="Cell_Adh-Cytoskel_Orgn"/>
</dbReference>
<feature type="compositionally biased region" description="Basic and acidic residues" evidence="3">
    <location>
        <begin position="151"/>
        <end position="161"/>
    </location>
</feature>
<dbReference type="PANTHER" id="PTHR45080:SF8">
    <property type="entry name" value="IG-LIKE DOMAIN-CONTAINING PROTEIN"/>
    <property type="match status" value="1"/>
</dbReference>
<feature type="compositionally biased region" description="Polar residues" evidence="3">
    <location>
        <begin position="417"/>
        <end position="429"/>
    </location>
</feature>
<feature type="compositionally biased region" description="Basic residues" evidence="3">
    <location>
        <begin position="517"/>
        <end position="531"/>
    </location>
</feature>
<reference evidence="5 6" key="1">
    <citation type="submission" date="2020-02" db="EMBL/GenBank/DDBJ databases">
        <title>Bird 10,000 Genomes (B10K) Project - Family phase.</title>
        <authorList>
            <person name="Zhang G."/>
        </authorList>
    </citation>
    <scope>NUCLEOTIDE SEQUENCE [LARGE SCALE GENOMIC DNA]</scope>
    <source>
        <strain evidence="5">B10K-DU-006-06</strain>
    </source>
</reference>
<dbReference type="OrthoDB" id="10062932at2759"/>
<evidence type="ECO:0000256" key="2">
    <source>
        <dbReference type="ARBA" id="ARBA00023157"/>
    </source>
</evidence>
<dbReference type="PANTHER" id="PTHR45080">
    <property type="entry name" value="CONTACTIN 5"/>
    <property type="match status" value="1"/>
</dbReference>
<proteinExistence type="predicted"/>
<feature type="non-terminal residue" evidence="5">
    <location>
        <position position="1"/>
    </location>
</feature>
<dbReference type="Gene3D" id="2.60.40.10">
    <property type="entry name" value="Immunoglobulins"/>
    <property type="match status" value="1"/>
</dbReference>
<feature type="compositionally biased region" description="Low complexity" evidence="3">
    <location>
        <begin position="914"/>
        <end position="943"/>
    </location>
</feature>
<feature type="non-terminal residue" evidence="5">
    <location>
        <position position="1059"/>
    </location>
</feature>
<dbReference type="Proteomes" id="UP000541332">
    <property type="component" value="Unassembled WGS sequence"/>
</dbReference>
<dbReference type="PROSITE" id="PS50835">
    <property type="entry name" value="IG_LIKE"/>
    <property type="match status" value="1"/>
</dbReference>
<keyword evidence="2" id="KW-1015">Disulfide bond</keyword>
<dbReference type="GO" id="GO:0008046">
    <property type="term" value="F:axon guidance receptor activity"/>
    <property type="evidence" value="ECO:0007669"/>
    <property type="project" value="TreeGrafter"/>
</dbReference>
<keyword evidence="6" id="KW-1185">Reference proteome</keyword>
<dbReference type="GO" id="GO:0005886">
    <property type="term" value="C:plasma membrane"/>
    <property type="evidence" value="ECO:0007669"/>
    <property type="project" value="TreeGrafter"/>
</dbReference>
<feature type="region of interest" description="Disordered" evidence="3">
    <location>
        <begin position="771"/>
        <end position="790"/>
    </location>
</feature>
<accession>A0A7L4G696</accession>
<feature type="compositionally biased region" description="Low complexity" evidence="3">
    <location>
        <begin position="998"/>
        <end position="1010"/>
    </location>
</feature>
<evidence type="ECO:0000256" key="1">
    <source>
        <dbReference type="ARBA" id="ARBA00022729"/>
    </source>
</evidence>
<dbReference type="InterPro" id="IPR036179">
    <property type="entry name" value="Ig-like_dom_sf"/>
</dbReference>
<feature type="region of interest" description="Disordered" evidence="3">
    <location>
        <begin position="408"/>
        <end position="429"/>
    </location>
</feature>
<dbReference type="InterPro" id="IPR013783">
    <property type="entry name" value="Ig-like_fold"/>
</dbReference>
<dbReference type="InterPro" id="IPR003598">
    <property type="entry name" value="Ig_sub2"/>
</dbReference>
<feature type="compositionally biased region" description="Basic residues" evidence="3">
    <location>
        <begin position="832"/>
        <end position="846"/>
    </location>
</feature>
<dbReference type="GO" id="GO:0007156">
    <property type="term" value="P:homophilic cell adhesion via plasma membrane adhesion molecules"/>
    <property type="evidence" value="ECO:0007669"/>
    <property type="project" value="TreeGrafter"/>
</dbReference>
<dbReference type="GO" id="GO:0030424">
    <property type="term" value="C:axon"/>
    <property type="evidence" value="ECO:0007669"/>
    <property type="project" value="TreeGrafter"/>
</dbReference>
<dbReference type="InterPro" id="IPR003599">
    <property type="entry name" value="Ig_sub"/>
</dbReference>
<feature type="region of interest" description="Disordered" evidence="3">
    <location>
        <begin position="577"/>
        <end position="658"/>
    </location>
</feature>
<dbReference type="InterPro" id="IPR007110">
    <property type="entry name" value="Ig-like_dom"/>
</dbReference>
<comment type="caution">
    <text evidence="5">The sequence shown here is derived from an EMBL/GenBank/DDBJ whole genome shotgun (WGS) entry which is preliminary data.</text>
</comment>
<name>A0A7L4G696_9COLU</name>
<dbReference type="SMART" id="SM00408">
    <property type="entry name" value="IGc2"/>
    <property type="match status" value="1"/>
</dbReference>
<feature type="compositionally biased region" description="Polar residues" evidence="3">
    <location>
        <begin position="332"/>
        <end position="351"/>
    </location>
</feature>
<evidence type="ECO:0000313" key="6">
    <source>
        <dbReference type="Proteomes" id="UP000541332"/>
    </source>
</evidence>